<sequence>MIRRGVPEWADIGHALVEVRLLIGDFAHRAHFESVPVDEWQRLLTHLDELVRMVRRQIDAERTV</sequence>
<dbReference type="RefSeq" id="WP_130342316.1">
    <property type="nucleotide sequence ID" value="NZ_SGWQ01000001.1"/>
</dbReference>
<dbReference type="OrthoDB" id="9800334at2"/>
<proteinExistence type="predicted"/>
<accession>A0A4Q7L712</accession>
<comment type="caution">
    <text evidence="1">The sequence shown here is derived from an EMBL/GenBank/DDBJ whole genome shotgun (WGS) entry which is preliminary data.</text>
</comment>
<keyword evidence="2" id="KW-1185">Reference proteome</keyword>
<gene>
    <name evidence="1" type="ORF">EV193_101536</name>
</gene>
<name>A0A4Q7L712_9PSEU</name>
<dbReference type="AlphaFoldDB" id="A0A4Q7L712"/>
<protein>
    <submittedName>
        <fullName evidence="1">Uncharacterized protein</fullName>
    </submittedName>
</protein>
<dbReference type="EMBL" id="SGWQ01000001">
    <property type="protein sequence ID" value="RZS44660.1"/>
    <property type="molecule type" value="Genomic_DNA"/>
</dbReference>
<dbReference type="Proteomes" id="UP000294257">
    <property type="component" value="Unassembled WGS sequence"/>
</dbReference>
<organism evidence="1 2">
    <name type="scientific">Herbihabitans rhizosphaerae</name>
    <dbReference type="NCBI Taxonomy" id="1872711"/>
    <lineage>
        <taxon>Bacteria</taxon>
        <taxon>Bacillati</taxon>
        <taxon>Actinomycetota</taxon>
        <taxon>Actinomycetes</taxon>
        <taxon>Pseudonocardiales</taxon>
        <taxon>Pseudonocardiaceae</taxon>
        <taxon>Herbihabitans</taxon>
    </lineage>
</organism>
<evidence type="ECO:0000313" key="1">
    <source>
        <dbReference type="EMBL" id="RZS44660.1"/>
    </source>
</evidence>
<evidence type="ECO:0000313" key="2">
    <source>
        <dbReference type="Proteomes" id="UP000294257"/>
    </source>
</evidence>
<reference evidence="1 2" key="1">
    <citation type="submission" date="2019-02" db="EMBL/GenBank/DDBJ databases">
        <title>Genomic Encyclopedia of Type Strains, Phase IV (KMG-IV): sequencing the most valuable type-strain genomes for metagenomic binning, comparative biology and taxonomic classification.</title>
        <authorList>
            <person name="Goeker M."/>
        </authorList>
    </citation>
    <scope>NUCLEOTIDE SEQUENCE [LARGE SCALE GENOMIC DNA]</scope>
    <source>
        <strain evidence="1 2">DSM 101727</strain>
    </source>
</reference>